<sequence length="57" mass="6476">MKLSMRKSYDKNGNVKNNGYTANIPKAIVFEAFGESHARDEIEVHVEGKKIVIELKK</sequence>
<name>A0A075KJX2_9CAUD</name>
<organism evidence="1 2">
    <name type="scientific">Lactobacillus phage Ld17</name>
    <dbReference type="NCBI Taxonomy" id="1500733"/>
    <lineage>
        <taxon>Viruses</taxon>
        <taxon>Duplodnaviria</taxon>
        <taxon>Heunggongvirae</taxon>
        <taxon>Uroviricota</taxon>
        <taxon>Caudoviricetes</taxon>
        <taxon>Cequinquevirus</taxon>
        <taxon>Cequinquevirus Ld17</taxon>
    </lineage>
</organism>
<keyword evidence="2" id="KW-1185">Reference proteome</keyword>
<dbReference type="GeneID" id="22109918"/>
<gene>
    <name evidence="1" type="ORF">LDB17_046</name>
</gene>
<dbReference type="EMBL" id="KJ564037">
    <property type="protein sequence ID" value="AIF54421.1"/>
    <property type="molecule type" value="Genomic_DNA"/>
</dbReference>
<reference evidence="1 2" key="1">
    <citation type="journal article" date="2014" name="Appl. Environ. Microbiol.">
        <title>Molecular Characterization of Three Lactobacillus delbrueckii subsp. bulgaricus Phages.</title>
        <authorList>
            <person name="Casey E."/>
            <person name="Mahony J."/>
            <person name="O'Connell-Motherway M."/>
            <person name="Bottacini F."/>
            <person name="Cornelissen A."/>
            <person name="Neve H."/>
            <person name="Heller K.J."/>
            <person name="Noben J.P."/>
            <person name="Dal Bello F."/>
            <person name="van Sinderen D."/>
        </authorList>
    </citation>
    <scope>NUCLEOTIDE SEQUENCE [LARGE SCALE GENOMIC DNA]</scope>
</reference>
<dbReference type="OrthoDB" id="25442at10239"/>
<dbReference type="KEGG" id="vg:22109918"/>
<dbReference type="Proteomes" id="UP000028564">
    <property type="component" value="Segment"/>
</dbReference>
<protein>
    <submittedName>
        <fullName evidence="1">Uncharacterized protein</fullName>
    </submittedName>
</protein>
<evidence type="ECO:0000313" key="1">
    <source>
        <dbReference type="EMBL" id="AIF54421.1"/>
    </source>
</evidence>
<evidence type="ECO:0000313" key="2">
    <source>
        <dbReference type="Proteomes" id="UP000028564"/>
    </source>
</evidence>
<proteinExistence type="predicted"/>
<accession>A0A075KJX2</accession>
<dbReference type="RefSeq" id="YP_009098705.1">
    <property type="nucleotide sequence ID" value="NC_025420.1"/>
</dbReference>